<comment type="caution">
    <text evidence="11">The sequence shown here is derived from an EMBL/GenBank/DDBJ whole genome shotgun (WGS) entry which is preliminary data.</text>
</comment>
<dbReference type="PANTHER" id="PTHR11707">
    <property type="entry name" value="L-ASPARAGINASE"/>
    <property type="match status" value="1"/>
</dbReference>
<dbReference type="InterPro" id="IPR037152">
    <property type="entry name" value="L-asparaginase_N_sf"/>
</dbReference>
<feature type="binding site" evidence="6">
    <location>
        <position position="54"/>
    </location>
    <ligand>
        <name>substrate</name>
    </ligand>
</feature>
<sequence length="335" mass="37960">MKKVLLIATGGTIASKQTEEGLSPALSAEEIIAFVPELQKIAELSIVQLCNVDSTNMQPKIWREMGACIQKNYDRYDGFVVLHGTDTMAYTSAALSYMVQYSRKPIVITGSQKPINQDSTDAKMNLLDSVRYACDPYSENVVLLFNGNVISGTRAKKMMARSFHAFQSVNFPTLARMQDGRIIRYIPYLPLREAVEFHLDLEDSICVLKLIPGTRAEMLSYLFENYDCIVMESFGVGGIPESMQEVFYKEMEKWQKKGKIIVMATQVVNEGSNMEIYQVGQKIKKDFQLLEAYDMTLEATITKLMYLMGKYKGDYPSLKKEFYTTINNDILCAVQ</sequence>
<evidence type="ECO:0000256" key="3">
    <source>
        <dbReference type="ARBA" id="ARBA00022801"/>
    </source>
</evidence>
<dbReference type="InterPro" id="IPR036152">
    <property type="entry name" value="Asp/glu_Ase-like_sf"/>
</dbReference>
<dbReference type="InterPro" id="IPR027473">
    <property type="entry name" value="L-asparaginase_C"/>
</dbReference>
<keyword evidence="3 11" id="KW-0378">Hydrolase</keyword>
<feature type="active site" description="O-isoaspartyl threonine intermediate" evidence="5">
    <location>
        <position position="12"/>
    </location>
</feature>
<dbReference type="PROSITE" id="PS00917">
    <property type="entry name" value="ASN_GLN_ASE_2"/>
    <property type="match status" value="1"/>
</dbReference>
<dbReference type="RefSeq" id="WP_183684177.1">
    <property type="nucleotide sequence ID" value="NZ_CAUQVT010000065.1"/>
</dbReference>
<dbReference type="PROSITE" id="PS51732">
    <property type="entry name" value="ASN_GLN_ASE_3"/>
    <property type="match status" value="1"/>
</dbReference>
<dbReference type="SFLD" id="SFLDS00057">
    <property type="entry name" value="Glutaminase/Asparaginase"/>
    <property type="match status" value="1"/>
</dbReference>
<dbReference type="InterPro" id="IPR041725">
    <property type="entry name" value="L-asparaginase_I"/>
</dbReference>
<dbReference type="InterPro" id="IPR006034">
    <property type="entry name" value="Asparaginase/glutaminase-like"/>
</dbReference>
<dbReference type="InterPro" id="IPR020827">
    <property type="entry name" value="Asparaginase/glutaminase_AS1"/>
</dbReference>
<dbReference type="InterPro" id="IPR040919">
    <property type="entry name" value="Asparaginase_C"/>
</dbReference>
<evidence type="ECO:0000256" key="1">
    <source>
        <dbReference type="ARBA" id="ARBA00010518"/>
    </source>
</evidence>
<name>A0A7W9W2S9_9FIRM</name>
<dbReference type="Pfam" id="PF17763">
    <property type="entry name" value="Asparaginase_C"/>
    <property type="match status" value="1"/>
</dbReference>
<dbReference type="AlphaFoldDB" id="A0A7W9W2S9"/>
<protein>
    <recommendedName>
        <fullName evidence="2">asparaginase</fullName>
        <ecNumber evidence="2">3.5.1.1</ecNumber>
    </recommendedName>
</protein>
<dbReference type="Gene3D" id="3.40.50.1170">
    <property type="entry name" value="L-asparaginase, N-terminal domain"/>
    <property type="match status" value="1"/>
</dbReference>
<dbReference type="FunFam" id="3.40.50.1170:FF:000001">
    <property type="entry name" value="L-asparaginase 2"/>
    <property type="match status" value="1"/>
</dbReference>
<evidence type="ECO:0000256" key="8">
    <source>
        <dbReference type="PROSITE-ProRule" id="PRU10100"/>
    </source>
</evidence>
<evidence type="ECO:0000256" key="4">
    <source>
        <dbReference type="ARBA" id="ARBA00049366"/>
    </source>
</evidence>
<dbReference type="PIRSF" id="PIRSF500176">
    <property type="entry name" value="L_ASNase"/>
    <property type="match status" value="1"/>
</dbReference>
<dbReference type="GO" id="GO:0006520">
    <property type="term" value="P:amino acid metabolic process"/>
    <property type="evidence" value="ECO:0007669"/>
    <property type="project" value="InterPro"/>
</dbReference>
<dbReference type="CDD" id="cd08963">
    <property type="entry name" value="L-asparaginase_I"/>
    <property type="match status" value="1"/>
</dbReference>
<evidence type="ECO:0000259" key="9">
    <source>
        <dbReference type="Pfam" id="PF00710"/>
    </source>
</evidence>
<dbReference type="Proteomes" id="UP000522163">
    <property type="component" value="Unassembled WGS sequence"/>
</dbReference>
<dbReference type="InterPro" id="IPR027475">
    <property type="entry name" value="Asparaginase/glutaminase_AS2"/>
</dbReference>
<organism evidence="11 12">
    <name type="scientific">Oribacterium sinus</name>
    <dbReference type="NCBI Taxonomy" id="237576"/>
    <lineage>
        <taxon>Bacteria</taxon>
        <taxon>Bacillati</taxon>
        <taxon>Bacillota</taxon>
        <taxon>Clostridia</taxon>
        <taxon>Lachnospirales</taxon>
        <taxon>Lachnospiraceae</taxon>
        <taxon>Oribacterium</taxon>
    </lineage>
</organism>
<evidence type="ECO:0000256" key="6">
    <source>
        <dbReference type="PIRSR" id="PIRSR001220-2"/>
    </source>
</evidence>
<gene>
    <name evidence="11" type="ORF">HNQ46_001565</name>
</gene>
<evidence type="ECO:0000313" key="12">
    <source>
        <dbReference type="Proteomes" id="UP000522163"/>
    </source>
</evidence>
<evidence type="ECO:0000259" key="10">
    <source>
        <dbReference type="Pfam" id="PF17763"/>
    </source>
</evidence>
<feature type="binding site" evidence="6">
    <location>
        <begin position="85"/>
        <end position="86"/>
    </location>
    <ligand>
        <name>substrate</name>
    </ligand>
</feature>
<dbReference type="PANTHER" id="PTHR11707:SF28">
    <property type="entry name" value="60 KDA LYSOPHOSPHOLIPASE"/>
    <property type="match status" value="1"/>
</dbReference>
<feature type="domain" description="Asparaginase/glutaminase C-terminal" evidence="10">
    <location>
        <begin position="205"/>
        <end position="314"/>
    </location>
</feature>
<dbReference type="SMART" id="SM00870">
    <property type="entry name" value="Asparaginase"/>
    <property type="match status" value="1"/>
</dbReference>
<dbReference type="PRINTS" id="PR00139">
    <property type="entry name" value="ASNGLNASE"/>
</dbReference>
<evidence type="ECO:0000256" key="2">
    <source>
        <dbReference type="ARBA" id="ARBA00012920"/>
    </source>
</evidence>
<evidence type="ECO:0000313" key="11">
    <source>
        <dbReference type="EMBL" id="MBB6041582.1"/>
    </source>
</evidence>
<dbReference type="NCBIfam" id="TIGR00519">
    <property type="entry name" value="asnASE_I"/>
    <property type="match status" value="1"/>
</dbReference>
<dbReference type="GeneID" id="85015109"/>
<evidence type="ECO:0000256" key="7">
    <source>
        <dbReference type="PROSITE-ProRule" id="PRU10099"/>
    </source>
</evidence>
<dbReference type="EMBL" id="JACHHH010000007">
    <property type="protein sequence ID" value="MBB6041582.1"/>
    <property type="molecule type" value="Genomic_DNA"/>
</dbReference>
<reference evidence="11 12" key="1">
    <citation type="submission" date="2020-08" db="EMBL/GenBank/DDBJ databases">
        <title>Genomic Encyclopedia of Type Strains, Phase IV (KMG-IV): sequencing the most valuable type-strain genomes for metagenomic binning, comparative biology and taxonomic classification.</title>
        <authorList>
            <person name="Goeker M."/>
        </authorList>
    </citation>
    <scope>NUCLEOTIDE SEQUENCE [LARGE SCALE GENOMIC DNA]</scope>
    <source>
        <strain evidence="11 12">DSM 17245</strain>
    </source>
</reference>
<dbReference type="InterPro" id="IPR027474">
    <property type="entry name" value="L-asparaginase_N"/>
</dbReference>
<feature type="active site" evidence="7">
    <location>
        <position position="12"/>
    </location>
</feature>
<evidence type="ECO:0000256" key="5">
    <source>
        <dbReference type="PIRSR" id="PIRSR001220-1"/>
    </source>
</evidence>
<dbReference type="EC" id="3.5.1.1" evidence="2"/>
<dbReference type="Gene3D" id="3.40.50.40">
    <property type="match status" value="1"/>
</dbReference>
<dbReference type="Pfam" id="PF00710">
    <property type="entry name" value="Asparaginase"/>
    <property type="match status" value="1"/>
</dbReference>
<comment type="catalytic activity">
    <reaction evidence="4">
        <text>L-asparagine + H2O = L-aspartate + NH4(+)</text>
        <dbReference type="Rhea" id="RHEA:21016"/>
        <dbReference type="ChEBI" id="CHEBI:15377"/>
        <dbReference type="ChEBI" id="CHEBI:28938"/>
        <dbReference type="ChEBI" id="CHEBI:29991"/>
        <dbReference type="ChEBI" id="CHEBI:58048"/>
        <dbReference type="EC" id="3.5.1.1"/>
    </reaction>
</comment>
<dbReference type="SUPFAM" id="SSF53774">
    <property type="entry name" value="Glutaminase/Asparaginase"/>
    <property type="match status" value="1"/>
</dbReference>
<dbReference type="InterPro" id="IPR006033">
    <property type="entry name" value="AsnA_fam"/>
</dbReference>
<dbReference type="PIRSF" id="PIRSF001220">
    <property type="entry name" value="L-ASNase_gatD"/>
    <property type="match status" value="1"/>
</dbReference>
<feature type="domain" description="L-asparaginase N-terminal" evidence="9">
    <location>
        <begin position="3"/>
        <end position="182"/>
    </location>
</feature>
<feature type="active site" evidence="8">
    <location>
        <position position="85"/>
    </location>
</feature>
<accession>A0A7W9W2S9</accession>
<comment type="similarity">
    <text evidence="1">Belongs to the asparaginase 1 family.</text>
</comment>
<proteinExistence type="inferred from homology"/>
<dbReference type="GO" id="GO:0004067">
    <property type="term" value="F:asparaginase activity"/>
    <property type="evidence" value="ECO:0007669"/>
    <property type="project" value="UniProtKB-UniRule"/>
</dbReference>
<dbReference type="PROSITE" id="PS00144">
    <property type="entry name" value="ASN_GLN_ASE_1"/>
    <property type="match status" value="1"/>
</dbReference>